<gene>
    <name evidence="1" type="ORF">AL544_010855</name>
</gene>
<dbReference type="SUPFAM" id="SSF56925">
    <property type="entry name" value="OMPA-like"/>
    <property type="match status" value="1"/>
</dbReference>
<keyword evidence="2" id="KW-1185">Reference proteome</keyword>
<accession>A0A2J9UYD4</accession>
<dbReference type="AlphaFoldDB" id="A0A2J9UYD4"/>
<proteinExistence type="predicted"/>
<dbReference type="PIRSF" id="PIRSF028680">
    <property type="entry name" value="UCP028680"/>
    <property type="match status" value="1"/>
</dbReference>
<dbReference type="EMBL" id="LOSJ02000002">
    <property type="protein sequence ID" value="PNM56540.1"/>
    <property type="molecule type" value="Genomic_DNA"/>
</dbReference>
<evidence type="ECO:0000313" key="1">
    <source>
        <dbReference type="EMBL" id="PNM56540.1"/>
    </source>
</evidence>
<protein>
    <submittedName>
        <fullName evidence="1">Uncharacterized protein</fullName>
    </submittedName>
</protein>
<sequence length="155" mass="17336">MSVNVWGLFLITAIAPLSWAETLPSLPFESNASPHKLFIASDNNSQGFDSWTIDSGYAYNLFEDIDLYVGARINSGTNSAENGLLSGIHYQFTERLSFNSALRTFSKPENNSNKESAISAELTSRLKLKENLDLHATLDYQEWQQGVEFGIGFRF</sequence>
<dbReference type="OrthoDB" id="5902984at2"/>
<name>A0A2J9UYD4_VIBMI</name>
<reference evidence="1" key="1">
    <citation type="submission" date="2017-12" db="EMBL/GenBank/DDBJ databases">
        <title>FDA dAtabase for Regulatory Grade micrObial Sequences (FDA-ARGOS): Supporting development and validation of Infectious Disease Dx tests.</title>
        <authorList>
            <person name="Hoffmann M."/>
            <person name="Allard M."/>
            <person name="Evans P."/>
            <person name="Brown E."/>
            <person name="Tallon L.J."/>
            <person name="Sadzewicz L."/>
            <person name="Sengamalay N."/>
            <person name="Ott S."/>
            <person name="Godinez A."/>
            <person name="Nagaraj S."/>
            <person name="Vavikolanu K."/>
            <person name="Aluvathingal J."/>
            <person name="Nadendla S."/>
            <person name="Hobson J."/>
            <person name="Sichtig H."/>
        </authorList>
    </citation>
    <scope>NUCLEOTIDE SEQUENCE [LARGE SCALE GENOMIC DNA]</scope>
    <source>
        <strain evidence="1">FDAARGOS_113</strain>
    </source>
</reference>
<dbReference type="InterPro" id="IPR011250">
    <property type="entry name" value="OMP/PagP_B-barrel"/>
</dbReference>
<organism evidence="1 2">
    <name type="scientific">Vibrio mimicus</name>
    <dbReference type="NCBI Taxonomy" id="674"/>
    <lineage>
        <taxon>Bacteria</taxon>
        <taxon>Pseudomonadati</taxon>
        <taxon>Pseudomonadota</taxon>
        <taxon>Gammaproteobacteria</taxon>
        <taxon>Vibrionales</taxon>
        <taxon>Vibrionaceae</taxon>
        <taxon>Vibrio</taxon>
    </lineage>
</organism>
<evidence type="ECO:0000313" key="2">
    <source>
        <dbReference type="Proteomes" id="UP000053748"/>
    </source>
</evidence>
<comment type="caution">
    <text evidence="1">The sequence shown here is derived from an EMBL/GenBank/DDBJ whole genome shotgun (WGS) entry which is preliminary data.</text>
</comment>
<dbReference type="RefSeq" id="WP_005512242.1">
    <property type="nucleotide sequence ID" value="NZ_CAWOXN010000011.1"/>
</dbReference>
<dbReference type="InterPro" id="IPR016895">
    <property type="entry name" value="UCP028680"/>
</dbReference>
<dbReference type="Proteomes" id="UP000053748">
    <property type="component" value="Unassembled WGS sequence"/>
</dbReference>